<dbReference type="AlphaFoldDB" id="A0A3Q3CTA9"/>
<evidence type="ECO:0000256" key="1">
    <source>
        <dbReference type="SAM" id="MobiDB-lite"/>
    </source>
</evidence>
<sequence>MSAFKQASNYKEVDIHTQRSSINLSVGSSELCHREKMTVPNIPMVKPTPTGLVTPKQNAGHFSGNEVLSLPKIPSFLYVPKTPNPTPVTSVQIPPCSSPVSTTYRPPVIEARLKSKLSGWTRLKKHMVVEPEEPQFPEPEAKPQVNSSGSNKKIEQIDNKLTADQHDQEVATNKEGPKALKMWDALLFQMFSTKERIMHQINSAKDNQAEVPSFVNRLPILLYSPRFDARKLKEAVEKPLTKIAAVFERGLIKRKSQEEERKDFNRTAKGFGSTKAADM</sequence>
<evidence type="ECO:0000313" key="3">
    <source>
        <dbReference type="Proteomes" id="UP000264840"/>
    </source>
</evidence>
<dbReference type="GeneTree" id="ENSGT01030000234990"/>
<reference evidence="2" key="2">
    <citation type="submission" date="2025-09" db="UniProtKB">
        <authorList>
            <consortium name="Ensembl"/>
        </authorList>
    </citation>
    <scope>IDENTIFICATION</scope>
</reference>
<accession>A0A3Q3CTA9</accession>
<name>A0A3Q3CTA9_HAPBU</name>
<dbReference type="PANTHER" id="PTHR38004">
    <property type="entry name" value="PROLINE-RICH PROTEIN 33"/>
    <property type="match status" value="1"/>
</dbReference>
<reference evidence="2" key="1">
    <citation type="submission" date="2025-08" db="UniProtKB">
        <authorList>
            <consortium name="Ensembl"/>
        </authorList>
    </citation>
    <scope>IDENTIFICATION</scope>
</reference>
<dbReference type="PANTHER" id="PTHR38004:SF1">
    <property type="entry name" value="PROLINE-RICH PROTEIN 33"/>
    <property type="match status" value="1"/>
</dbReference>
<dbReference type="OMA" id="FRASKMW"/>
<feature type="region of interest" description="Disordered" evidence="1">
    <location>
        <begin position="257"/>
        <end position="279"/>
    </location>
</feature>
<dbReference type="Pfam" id="PF15485">
    <property type="entry name" value="DUF4643"/>
    <property type="match status" value="1"/>
</dbReference>
<proteinExistence type="predicted"/>
<organism evidence="2 3">
    <name type="scientific">Haplochromis burtoni</name>
    <name type="common">Burton's mouthbrooder</name>
    <name type="synonym">Chromis burtoni</name>
    <dbReference type="NCBI Taxonomy" id="8153"/>
    <lineage>
        <taxon>Eukaryota</taxon>
        <taxon>Metazoa</taxon>
        <taxon>Chordata</taxon>
        <taxon>Craniata</taxon>
        <taxon>Vertebrata</taxon>
        <taxon>Euteleostomi</taxon>
        <taxon>Actinopterygii</taxon>
        <taxon>Neopterygii</taxon>
        <taxon>Teleostei</taxon>
        <taxon>Neoteleostei</taxon>
        <taxon>Acanthomorphata</taxon>
        <taxon>Ovalentaria</taxon>
        <taxon>Cichlomorphae</taxon>
        <taxon>Cichliformes</taxon>
        <taxon>Cichlidae</taxon>
        <taxon>African cichlids</taxon>
        <taxon>Pseudocrenilabrinae</taxon>
        <taxon>Haplochromini</taxon>
        <taxon>Haplochromis</taxon>
    </lineage>
</organism>
<keyword evidence="3" id="KW-1185">Reference proteome</keyword>
<dbReference type="Proteomes" id="UP000264840">
    <property type="component" value="Unplaced"/>
</dbReference>
<dbReference type="Ensembl" id="ENSHBUT00000021069.1">
    <property type="protein sequence ID" value="ENSHBUP00000030243.1"/>
    <property type="gene ID" value="ENSHBUG00000015145.1"/>
</dbReference>
<feature type="compositionally biased region" description="Basic and acidic residues" evidence="1">
    <location>
        <begin position="257"/>
        <end position="266"/>
    </location>
</feature>
<feature type="region of interest" description="Disordered" evidence="1">
    <location>
        <begin position="131"/>
        <end position="151"/>
    </location>
</feature>
<evidence type="ECO:0000313" key="2">
    <source>
        <dbReference type="Ensembl" id="ENSHBUP00000030243.1"/>
    </source>
</evidence>
<protein>
    <submittedName>
        <fullName evidence="2">Uncharacterized LOC102290268</fullName>
    </submittedName>
</protein>
<dbReference type="InterPro" id="IPR028004">
    <property type="entry name" value="DUF4643"/>
</dbReference>